<name>A0A7S8C930_9BACI</name>
<evidence type="ECO:0000313" key="2">
    <source>
        <dbReference type="EMBL" id="QPC45478.1"/>
    </source>
</evidence>
<dbReference type="GO" id="GO:0005829">
    <property type="term" value="C:cytosol"/>
    <property type="evidence" value="ECO:0007669"/>
    <property type="project" value="TreeGrafter"/>
</dbReference>
<dbReference type="InterPro" id="IPR016185">
    <property type="entry name" value="PreATP-grasp_dom_sf"/>
</dbReference>
<dbReference type="PROSITE" id="PS00065">
    <property type="entry name" value="D_2_HYDROXYACID_DH_1"/>
    <property type="match status" value="1"/>
</dbReference>
<dbReference type="InterPro" id="IPR029752">
    <property type="entry name" value="D-isomer_DH_CS1"/>
</dbReference>
<dbReference type="AlphaFoldDB" id="A0A7S8C930"/>
<keyword evidence="3" id="KW-1185">Reference proteome</keyword>
<protein>
    <recommendedName>
        <fullName evidence="1">PurT/PurK-like preATP-grasp domain-containing protein</fullName>
    </recommendedName>
</protein>
<dbReference type="InterPro" id="IPR054350">
    <property type="entry name" value="PurT/PurK_preATP-grasp"/>
</dbReference>
<feature type="domain" description="PurT/PurK-like preATP-grasp" evidence="1">
    <location>
        <begin position="10"/>
        <end position="47"/>
    </location>
</feature>
<dbReference type="Proteomes" id="UP000593626">
    <property type="component" value="Chromosome"/>
</dbReference>
<sequence length="58" mass="6600">MFRDWVKPGQTIGIIGGGQLGRMMTFSAKQMGYIVFIWDPTENCSAGPRWQITYTRTV</sequence>
<dbReference type="SUPFAM" id="SSF52440">
    <property type="entry name" value="PreATP-grasp domain"/>
    <property type="match status" value="1"/>
</dbReference>
<accession>A0A7S8C930</accession>
<reference evidence="2 3" key="1">
    <citation type="submission" date="2019-07" db="EMBL/GenBank/DDBJ databases">
        <title>Genome sequence of 2 isolates from Red Sea Mangroves.</title>
        <authorList>
            <person name="Sefrji F."/>
            <person name="Michoud G."/>
            <person name="Merlino G."/>
            <person name="Daffonchio D."/>
        </authorList>
    </citation>
    <scope>NUCLEOTIDE SEQUENCE [LARGE SCALE GENOMIC DNA]</scope>
    <source>
        <strain evidence="2 3">R1DC41</strain>
    </source>
</reference>
<dbReference type="PANTHER" id="PTHR11609">
    <property type="entry name" value="PURINE BIOSYNTHESIS PROTEIN 6/7, PUR6/7"/>
    <property type="match status" value="1"/>
</dbReference>
<dbReference type="PANTHER" id="PTHR11609:SF5">
    <property type="entry name" value="PHOSPHORIBOSYLAMINOIMIDAZOLE CARBOXYLASE"/>
    <property type="match status" value="1"/>
</dbReference>
<dbReference type="Pfam" id="PF22660">
    <property type="entry name" value="RS_preATP-grasp-like"/>
    <property type="match status" value="1"/>
</dbReference>
<evidence type="ECO:0000259" key="1">
    <source>
        <dbReference type="Pfam" id="PF22660"/>
    </source>
</evidence>
<organism evidence="2 3">
    <name type="scientific">Mangrovibacillus cuniculi</name>
    <dbReference type="NCBI Taxonomy" id="2593652"/>
    <lineage>
        <taxon>Bacteria</taxon>
        <taxon>Bacillati</taxon>
        <taxon>Bacillota</taxon>
        <taxon>Bacilli</taxon>
        <taxon>Bacillales</taxon>
        <taxon>Bacillaceae</taxon>
        <taxon>Mangrovibacillus</taxon>
    </lineage>
</organism>
<proteinExistence type="predicted"/>
<dbReference type="EMBL" id="CP049742">
    <property type="protein sequence ID" value="QPC45478.1"/>
    <property type="molecule type" value="Genomic_DNA"/>
</dbReference>
<dbReference type="Gene3D" id="3.40.50.20">
    <property type="match status" value="1"/>
</dbReference>
<gene>
    <name evidence="2" type="ORF">G8O30_15915</name>
</gene>
<dbReference type="KEGG" id="mcui:G8O30_15915"/>
<evidence type="ECO:0000313" key="3">
    <source>
        <dbReference type="Proteomes" id="UP000593626"/>
    </source>
</evidence>